<dbReference type="RefSeq" id="WP_046807942.1">
    <property type="nucleotide sequence ID" value="NZ_PREU01000021.1"/>
</dbReference>
<dbReference type="OrthoDB" id="8678477at2"/>
<evidence type="ECO:0000256" key="2">
    <source>
        <dbReference type="SAM" id="SignalP"/>
    </source>
</evidence>
<dbReference type="CDD" id="cd07012">
    <property type="entry name" value="PBP2_Bug_TTT"/>
    <property type="match status" value="1"/>
</dbReference>
<dbReference type="Pfam" id="PF03401">
    <property type="entry name" value="TctC"/>
    <property type="match status" value="1"/>
</dbReference>
<dbReference type="Gene3D" id="3.40.190.10">
    <property type="entry name" value="Periplasmic binding protein-like II"/>
    <property type="match status" value="1"/>
</dbReference>
<feature type="signal peptide" evidence="2">
    <location>
        <begin position="1"/>
        <end position="33"/>
    </location>
</feature>
<reference evidence="3 4" key="1">
    <citation type="submission" date="2018-02" db="EMBL/GenBank/DDBJ databases">
        <title>Draft Genome of Achromobacter spanius stain 6.</title>
        <authorList>
            <person name="Gunasekera T.S."/>
            <person name="Radwan O."/>
            <person name="Ruiz O.N."/>
        </authorList>
    </citation>
    <scope>NUCLEOTIDE SEQUENCE [LARGE SCALE GENOMIC DNA]</scope>
    <source>
        <strain evidence="3 4">6</strain>
    </source>
</reference>
<protein>
    <submittedName>
        <fullName evidence="3">Tripartite tricarboxylate transporter substrate binding protein</fullName>
    </submittedName>
</protein>
<dbReference type="InterPro" id="IPR005064">
    <property type="entry name" value="BUG"/>
</dbReference>
<keyword evidence="2" id="KW-0732">Signal</keyword>
<gene>
    <name evidence="3" type="ORF">C4E15_29150</name>
</gene>
<dbReference type="PIRSF" id="PIRSF017082">
    <property type="entry name" value="YflP"/>
    <property type="match status" value="1"/>
</dbReference>
<organism evidence="3 4">
    <name type="scientific">Achromobacter spanius</name>
    <dbReference type="NCBI Taxonomy" id="217203"/>
    <lineage>
        <taxon>Bacteria</taxon>
        <taxon>Pseudomonadati</taxon>
        <taxon>Pseudomonadota</taxon>
        <taxon>Betaproteobacteria</taxon>
        <taxon>Burkholderiales</taxon>
        <taxon>Alcaligenaceae</taxon>
        <taxon>Achromobacter</taxon>
    </lineage>
</organism>
<dbReference type="PANTHER" id="PTHR42928:SF5">
    <property type="entry name" value="BLR1237 PROTEIN"/>
    <property type="match status" value="1"/>
</dbReference>
<proteinExistence type="inferred from homology"/>
<comment type="similarity">
    <text evidence="1">Belongs to the UPF0065 (bug) family.</text>
</comment>
<dbReference type="SUPFAM" id="SSF53850">
    <property type="entry name" value="Periplasmic binding protein-like II"/>
    <property type="match status" value="1"/>
</dbReference>
<dbReference type="Proteomes" id="UP000239990">
    <property type="component" value="Unassembled WGS sequence"/>
</dbReference>
<evidence type="ECO:0000256" key="1">
    <source>
        <dbReference type="ARBA" id="ARBA00006987"/>
    </source>
</evidence>
<sequence length="333" mass="35806">MQYPHNKRRTLRALAASIALLSGATLYSAGAQAAGYPEHPINLIVSYGPGGGTDLVARMMAPFLQKYLGNDARIVVLNRPGAGGAIGFTELARAQPDGYTIGFINTPNLLTIPIERKSGFTWQSYDLLGNLIDDPGAFTVRNDNELKTLADLLAYAKKNPGKVTVGTTGTGSDDHLAMLRFERASGTKLSHIPYKGAGEVRGALASGEITIGAINVGEALQYQKGGTPLRFLGQMGKTRSAALPDVPTFKEQGYDFELASLRGLAAPKGLPPEVREKLTDAVKRTVDDPAFQAKAKEMFAPLRYLPPADYAGELTNGEAEFQKLWKEAPWLDK</sequence>
<accession>A0A2S5GII6</accession>
<dbReference type="AlphaFoldDB" id="A0A2S5GII6"/>
<evidence type="ECO:0000313" key="3">
    <source>
        <dbReference type="EMBL" id="PPA72734.1"/>
    </source>
</evidence>
<evidence type="ECO:0000313" key="4">
    <source>
        <dbReference type="Proteomes" id="UP000239990"/>
    </source>
</evidence>
<comment type="caution">
    <text evidence="3">The sequence shown here is derived from an EMBL/GenBank/DDBJ whole genome shotgun (WGS) entry which is preliminary data.</text>
</comment>
<name>A0A2S5GII6_9BURK</name>
<dbReference type="Gene3D" id="3.40.190.150">
    <property type="entry name" value="Bordetella uptake gene, domain 1"/>
    <property type="match status" value="1"/>
</dbReference>
<dbReference type="InterPro" id="IPR042100">
    <property type="entry name" value="Bug_dom1"/>
</dbReference>
<feature type="chain" id="PRO_5015484928" evidence="2">
    <location>
        <begin position="34"/>
        <end position="333"/>
    </location>
</feature>
<dbReference type="EMBL" id="PREU01000021">
    <property type="protein sequence ID" value="PPA72734.1"/>
    <property type="molecule type" value="Genomic_DNA"/>
</dbReference>
<dbReference type="PANTHER" id="PTHR42928">
    <property type="entry name" value="TRICARBOXYLATE-BINDING PROTEIN"/>
    <property type="match status" value="1"/>
</dbReference>